<name>A0A2J6SSJ2_9HELO</name>
<dbReference type="InParanoid" id="A0A2J6SSJ2"/>
<dbReference type="AlphaFoldDB" id="A0A2J6SSJ2"/>
<evidence type="ECO:0000313" key="1">
    <source>
        <dbReference type="EMBL" id="PMD53758.1"/>
    </source>
</evidence>
<accession>A0A2J6SSJ2</accession>
<dbReference type="GeneID" id="36578648"/>
<dbReference type="EMBL" id="KZ613871">
    <property type="protein sequence ID" value="PMD53758.1"/>
    <property type="molecule type" value="Genomic_DNA"/>
</dbReference>
<reference evidence="1 2" key="1">
    <citation type="submission" date="2016-04" db="EMBL/GenBank/DDBJ databases">
        <title>A degradative enzymes factory behind the ericoid mycorrhizal symbiosis.</title>
        <authorList>
            <consortium name="DOE Joint Genome Institute"/>
            <person name="Martino E."/>
            <person name="Morin E."/>
            <person name="Grelet G."/>
            <person name="Kuo A."/>
            <person name="Kohler A."/>
            <person name="Daghino S."/>
            <person name="Barry K."/>
            <person name="Choi C."/>
            <person name="Cichocki N."/>
            <person name="Clum A."/>
            <person name="Copeland A."/>
            <person name="Hainaut M."/>
            <person name="Haridas S."/>
            <person name="Labutti K."/>
            <person name="Lindquist E."/>
            <person name="Lipzen A."/>
            <person name="Khouja H.-R."/>
            <person name="Murat C."/>
            <person name="Ohm R."/>
            <person name="Olson A."/>
            <person name="Spatafora J."/>
            <person name="Veneault-Fourrey C."/>
            <person name="Henrissat B."/>
            <person name="Grigoriev I."/>
            <person name="Martin F."/>
            <person name="Perotto S."/>
        </authorList>
    </citation>
    <scope>NUCLEOTIDE SEQUENCE [LARGE SCALE GENOMIC DNA]</scope>
    <source>
        <strain evidence="1 2">E</strain>
    </source>
</reference>
<protein>
    <submittedName>
        <fullName evidence="1">Uncharacterized protein</fullName>
    </submittedName>
</protein>
<keyword evidence="2" id="KW-1185">Reference proteome</keyword>
<evidence type="ECO:0000313" key="2">
    <source>
        <dbReference type="Proteomes" id="UP000235371"/>
    </source>
</evidence>
<organism evidence="1 2">
    <name type="scientific">Hyaloscypha bicolor E</name>
    <dbReference type="NCBI Taxonomy" id="1095630"/>
    <lineage>
        <taxon>Eukaryota</taxon>
        <taxon>Fungi</taxon>
        <taxon>Dikarya</taxon>
        <taxon>Ascomycota</taxon>
        <taxon>Pezizomycotina</taxon>
        <taxon>Leotiomycetes</taxon>
        <taxon>Helotiales</taxon>
        <taxon>Hyaloscyphaceae</taxon>
        <taxon>Hyaloscypha</taxon>
        <taxon>Hyaloscypha bicolor</taxon>
    </lineage>
</organism>
<sequence>MASRQQLIGSIAGAASQLNQFPQPTSRVTTSFVLSLFGLWLTLGPEHEKIVFPMSSPCYVSAPFLKRAKRLSSQNGSGPLGRQIRSFAASAVPAITPCPPFWTKNSTEASSPPGKTCAPHALLAISSFSQRDPLHPAASFESRPPRISWPYRDADSAHLLTAGNEHKKAG</sequence>
<gene>
    <name evidence="1" type="ORF">K444DRAFT_146362</name>
</gene>
<dbReference type="RefSeq" id="XP_024730662.1">
    <property type="nucleotide sequence ID" value="XM_024870566.1"/>
</dbReference>
<dbReference type="Proteomes" id="UP000235371">
    <property type="component" value="Unassembled WGS sequence"/>
</dbReference>
<proteinExistence type="predicted"/>